<name>A0AAV4W0Q1_9ARAC</name>
<feature type="domain" description="BTB" evidence="1">
    <location>
        <begin position="338"/>
        <end position="401"/>
    </location>
</feature>
<evidence type="ECO:0000259" key="2">
    <source>
        <dbReference type="PROSITE" id="PS50144"/>
    </source>
</evidence>
<dbReference type="PROSITE" id="PS50097">
    <property type="entry name" value="BTB"/>
    <property type="match status" value="1"/>
</dbReference>
<dbReference type="Gene3D" id="1.25.40.420">
    <property type="match status" value="1"/>
</dbReference>
<dbReference type="CDD" id="cd18186">
    <property type="entry name" value="BTB_POZ_ZBTB_KLHL-like"/>
    <property type="match status" value="1"/>
</dbReference>
<dbReference type="PANTHER" id="PTHR24413">
    <property type="entry name" value="SPECKLE-TYPE POZ PROTEIN"/>
    <property type="match status" value="1"/>
</dbReference>
<dbReference type="CDD" id="cd00121">
    <property type="entry name" value="MATH"/>
    <property type="match status" value="1"/>
</dbReference>
<proteinExistence type="predicted"/>
<evidence type="ECO:0000313" key="3">
    <source>
        <dbReference type="EMBL" id="GIY75571.1"/>
    </source>
</evidence>
<dbReference type="SUPFAM" id="SSF54695">
    <property type="entry name" value="POZ domain"/>
    <property type="match status" value="1"/>
</dbReference>
<dbReference type="InterPro" id="IPR008974">
    <property type="entry name" value="TRAF-like"/>
</dbReference>
<dbReference type="PROSITE" id="PS50144">
    <property type="entry name" value="MATH"/>
    <property type="match status" value="1"/>
</dbReference>
<dbReference type="GO" id="GO:0030163">
    <property type="term" value="P:protein catabolic process"/>
    <property type="evidence" value="ECO:0007669"/>
    <property type="project" value="UniProtKB-ARBA"/>
</dbReference>
<dbReference type="InterPro" id="IPR002083">
    <property type="entry name" value="MATH/TRAF_dom"/>
</dbReference>
<gene>
    <name evidence="3" type="primary">spop_0</name>
    <name evidence="3" type="ORF">CDAR_175251</name>
</gene>
<dbReference type="AlphaFoldDB" id="A0AAV4W0Q1"/>
<feature type="domain" description="MATH" evidence="2">
    <location>
        <begin position="10"/>
        <end position="147"/>
    </location>
</feature>
<dbReference type="EMBL" id="BPLQ01013878">
    <property type="protein sequence ID" value="GIY75571.1"/>
    <property type="molecule type" value="Genomic_DNA"/>
</dbReference>
<evidence type="ECO:0000313" key="4">
    <source>
        <dbReference type="Proteomes" id="UP001054837"/>
    </source>
</evidence>
<accession>A0AAV4W0Q1</accession>
<dbReference type="Proteomes" id="UP001054837">
    <property type="component" value="Unassembled WGS sequence"/>
</dbReference>
<organism evidence="3 4">
    <name type="scientific">Caerostris darwini</name>
    <dbReference type="NCBI Taxonomy" id="1538125"/>
    <lineage>
        <taxon>Eukaryota</taxon>
        <taxon>Metazoa</taxon>
        <taxon>Ecdysozoa</taxon>
        <taxon>Arthropoda</taxon>
        <taxon>Chelicerata</taxon>
        <taxon>Arachnida</taxon>
        <taxon>Araneae</taxon>
        <taxon>Araneomorphae</taxon>
        <taxon>Entelegynae</taxon>
        <taxon>Araneoidea</taxon>
        <taxon>Araneidae</taxon>
        <taxon>Caerostris</taxon>
    </lineage>
</organism>
<dbReference type="Gene3D" id="3.30.710.10">
    <property type="entry name" value="Potassium Channel Kv1.1, Chain A"/>
    <property type="match status" value="1"/>
</dbReference>
<dbReference type="Pfam" id="PF00651">
    <property type="entry name" value="BTB"/>
    <property type="match status" value="1"/>
</dbReference>
<dbReference type="Gene3D" id="2.60.210.10">
    <property type="entry name" value="Apoptosis, Tumor Necrosis Factor Receptor Associated Protein 2, Chain A"/>
    <property type="match status" value="1"/>
</dbReference>
<evidence type="ECO:0000259" key="1">
    <source>
        <dbReference type="PROSITE" id="PS50097"/>
    </source>
</evidence>
<keyword evidence="4" id="KW-1185">Reference proteome</keyword>
<dbReference type="SMART" id="SM00225">
    <property type="entry name" value="BTB"/>
    <property type="match status" value="1"/>
</dbReference>
<comment type="caution">
    <text evidence="3">The sequence shown here is derived from an EMBL/GenBank/DDBJ whole genome shotgun (WGS) entry which is preliminary data.</text>
</comment>
<dbReference type="InterPro" id="IPR011333">
    <property type="entry name" value="SKP1/BTB/POZ_sf"/>
</dbReference>
<reference evidence="3 4" key="1">
    <citation type="submission" date="2021-06" db="EMBL/GenBank/DDBJ databases">
        <title>Caerostris darwini draft genome.</title>
        <authorList>
            <person name="Kono N."/>
            <person name="Arakawa K."/>
        </authorList>
    </citation>
    <scope>NUCLEOTIDE SEQUENCE [LARGE SCALE GENOMIC DNA]</scope>
</reference>
<sequence>MTDINSGEKGFTFTWRIKNISYCWHNRGDVLVSPTFSVADLQHSSWSLLLYPRGHANEDGYLSVVLRREKTGGPETLTPSFELSLISTDGSSLLSFYVEEGEVFFSKNYNNDFNGDGTYKFVTREEVFCSKKSIYLPSDTLTVCCRMWKERCVDRTVHMFAKTVINTETCFSHEVLHKLLGHSKVITVTSSKGCPVLSIDVSSWSESHLKKDISATITNKRSLENGPFNCDLYFVHTSGEKIKCGEIDNRFEEHINDTWELNLWFPKTLLIDKNFECLTEDWFLQCEGIFGTKSKTANIERIVYGIPSNLAVDMIREFPGTPSVLDDLKSIYLDKIFCDVTLSTQTAKFKAHKTILCARSDVFKSLLTNKRSNSIEIEDFDDDTVQSLLMFLYTDTTEDMQWSMANKLYKAAIYYKVHLLKWRCSDILMENLNAHNAIEALVLTNEYQDTNLRSAVDTFILAHDEDIFVSEEWMAFTQTHPQLAMKTMILKYEIKKKKKERICSTDTSTDCDSTDSDISTMVFTETENSEKLSSGIRKELDDYPNIVEDLNTLYDLQEDIPGIHIHRVHSQHTEEGHSRNTDSSHSFPAHRRRFQRYRFIIFIPSTRTKDIPGIQIHHFYSQHTDEGHSGNTNSSYSFKAHRRRHSRNTNSLYSFPAHRRTFQRYRFIVFIPTTHKKDISDSSYTFLAHKRRTLQEYILIVFIPSTEEGYSRITDLSYSFPAHRQRTFQKYKCIVFIPTSPKDFPEI</sequence>
<dbReference type="SUPFAM" id="SSF49599">
    <property type="entry name" value="TRAF domain-like"/>
    <property type="match status" value="1"/>
</dbReference>
<dbReference type="InterPro" id="IPR000210">
    <property type="entry name" value="BTB/POZ_dom"/>
</dbReference>
<protein>
    <submittedName>
        <fullName evidence="3">Speckle-type POZ protein</fullName>
    </submittedName>
</protein>